<sequence length="107" mass="12126">MPEWTYTKPSATFSWNAYISITVCDRGATARLFFICHLNFLGVLVVEAAECLVYFLVFCSFIAFVLSFDISLMIHRCSGMGIVVFCSCFAFCLDYVFSSRFIGCIIF</sequence>
<comment type="caution">
    <text evidence="2">The sequence shown here is derived from an EMBL/GenBank/DDBJ whole genome shotgun (WGS) entry which is preliminary data.</text>
</comment>
<reference evidence="2" key="2">
    <citation type="submission" date="2023-05" db="EMBL/GenBank/DDBJ databases">
        <authorList>
            <consortium name="Lawrence Berkeley National Laboratory"/>
            <person name="Steindorff A."/>
            <person name="Hensen N."/>
            <person name="Bonometti L."/>
            <person name="Westerberg I."/>
            <person name="Brannstrom I.O."/>
            <person name="Guillou S."/>
            <person name="Cros-Aarteil S."/>
            <person name="Calhoun S."/>
            <person name="Haridas S."/>
            <person name="Kuo A."/>
            <person name="Mondo S."/>
            <person name="Pangilinan J."/>
            <person name="Riley R."/>
            <person name="Labutti K."/>
            <person name="Andreopoulos B."/>
            <person name="Lipzen A."/>
            <person name="Chen C."/>
            <person name="Yanf M."/>
            <person name="Daum C."/>
            <person name="Ng V."/>
            <person name="Clum A."/>
            <person name="Ohm R."/>
            <person name="Martin F."/>
            <person name="Silar P."/>
            <person name="Natvig D."/>
            <person name="Lalanne C."/>
            <person name="Gautier V."/>
            <person name="Ament-Velasquez S.L."/>
            <person name="Kruys A."/>
            <person name="Hutchinson M.I."/>
            <person name="Powell A.J."/>
            <person name="Barry K."/>
            <person name="Miller A.N."/>
            <person name="Grigoriev I.V."/>
            <person name="Debuchy R."/>
            <person name="Gladieux P."/>
            <person name="Thoren M.H."/>
            <person name="Johannesson H."/>
        </authorList>
    </citation>
    <scope>NUCLEOTIDE SEQUENCE</scope>
    <source>
        <strain evidence="2">CBS 315.58</strain>
    </source>
</reference>
<reference evidence="2" key="1">
    <citation type="journal article" date="2023" name="Mol. Phylogenet. Evol.">
        <title>Genome-scale phylogeny and comparative genomics of the fungal order Sordariales.</title>
        <authorList>
            <person name="Hensen N."/>
            <person name="Bonometti L."/>
            <person name="Westerberg I."/>
            <person name="Brannstrom I.O."/>
            <person name="Guillou S."/>
            <person name="Cros-Aarteil S."/>
            <person name="Calhoun S."/>
            <person name="Haridas S."/>
            <person name="Kuo A."/>
            <person name="Mondo S."/>
            <person name="Pangilinan J."/>
            <person name="Riley R."/>
            <person name="LaButti K."/>
            <person name="Andreopoulos B."/>
            <person name="Lipzen A."/>
            <person name="Chen C."/>
            <person name="Yan M."/>
            <person name="Daum C."/>
            <person name="Ng V."/>
            <person name="Clum A."/>
            <person name="Steindorff A."/>
            <person name="Ohm R.A."/>
            <person name="Martin F."/>
            <person name="Silar P."/>
            <person name="Natvig D.O."/>
            <person name="Lalanne C."/>
            <person name="Gautier V."/>
            <person name="Ament-Velasquez S.L."/>
            <person name="Kruys A."/>
            <person name="Hutchinson M.I."/>
            <person name="Powell A.J."/>
            <person name="Barry K."/>
            <person name="Miller A.N."/>
            <person name="Grigoriev I.V."/>
            <person name="Debuchy R."/>
            <person name="Gladieux P."/>
            <person name="Hiltunen Thoren M."/>
            <person name="Johannesson H."/>
        </authorList>
    </citation>
    <scope>NUCLEOTIDE SEQUENCE</scope>
    <source>
        <strain evidence="2">CBS 315.58</strain>
    </source>
</reference>
<dbReference type="EMBL" id="MU863927">
    <property type="protein sequence ID" value="KAK4199799.1"/>
    <property type="molecule type" value="Genomic_DNA"/>
</dbReference>
<name>A0AAN6XFS4_9PEZI</name>
<dbReference type="Proteomes" id="UP001303160">
    <property type="component" value="Unassembled WGS sequence"/>
</dbReference>
<keyword evidence="3" id="KW-1185">Reference proteome</keyword>
<organism evidence="2 3">
    <name type="scientific">Triangularia verruculosa</name>
    <dbReference type="NCBI Taxonomy" id="2587418"/>
    <lineage>
        <taxon>Eukaryota</taxon>
        <taxon>Fungi</taxon>
        <taxon>Dikarya</taxon>
        <taxon>Ascomycota</taxon>
        <taxon>Pezizomycotina</taxon>
        <taxon>Sordariomycetes</taxon>
        <taxon>Sordariomycetidae</taxon>
        <taxon>Sordariales</taxon>
        <taxon>Podosporaceae</taxon>
        <taxon>Triangularia</taxon>
    </lineage>
</organism>
<keyword evidence="1" id="KW-0472">Membrane</keyword>
<gene>
    <name evidence="2" type="ORF">QBC40DRAFT_78256</name>
</gene>
<accession>A0AAN6XFS4</accession>
<proteinExistence type="predicted"/>
<keyword evidence="1" id="KW-1133">Transmembrane helix</keyword>
<feature type="transmembrane region" description="Helical" evidence="1">
    <location>
        <begin position="28"/>
        <end position="46"/>
    </location>
</feature>
<protein>
    <submittedName>
        <fullName evidence="2">Uncharacterized protein</fullName>
    </submittedName>
</protein>
<feature type="transmembrane region" description="Helical" evidence="1">
    <location>
        <begin position="80"/>
        <end position="97"/>
    </location>
</feature>
<feature type="transmembrane region" description="Helical" evidence="1">
    <location>
        <begin position="53"/>
        <end position="74"/>
    </location>
</feature>
<keyword evidence="1" id="KW-0812">Transmembrane</keyword>
<evidence type="ECO:0000256" key="1">
    <source>
        <dbReference type="SAM" id="Phobius"/>
    </source>
</evidence>
<evidence type="ECO:0000313" key="2">
    <source>
        <dbReference type="EMBL" id="KAK4199799.1"/>
    </source>
</evidence>
<evidence type="ECO:0000313" key="3">
    <source>
        <dbReference type="Proteomes" id="UP001303160"/>
    </source>
</evidence>
<dbReference type="AlphaFoldDB" id="A0AAN6XFS4"/>